<proteinExistence type="predicted"/>
<dbReference type="Proteomes" id="UP000325440">
    <property type="component" value="Unassembled WGS sequence"/>
</dbReference>
<dbReference type="GO" id="GO:0017154">
    <property type="term" value="F:semaphorin receptor activity"/>
    <property type="evidence" value="ECO:0007669"/>
    <property type="project" value="InterPro"/>
</dbReference>
<feature type="region of interest" description="Disordered" evidence="1">
    <location>
        <begin position="1"/>
        <end position="25"/>
    </location>
</feature>
<keyword evidence="2" id="KW-1133">Transmembrane helix</keyword>
<name>A0A5E4MTK0_9HEMI</name>
<dbReference type="PANTHER" id="PTHR22625">
    <property type="entry name" value="PLEXIN"/>
    <property type="match status" value="1"/>
</dbReference>
<evidence type="ECO:0000313" key="5">
    <source>
        <dbReference type="Proteomes" id="UP000325440"/>
    </source>
</evidence>
<evidence type="ECO:0000256" key="1">
    <source>
        <dbReference type="SAM" id="MobiDB-lite"/>
    </source>
</evidence>
<feature type="domain" description="IPT/TIG" evidence="3">
    <location>
        <begin position="399"/>
        <end position="481"/>
    </location>
</feature>
<feature type="compositionally biased region" description="Polar residues" evidence="1">
    <location>
        <begin position="1"/>
        <end position="13"/>
    </location>
</feature>
<evidence type="ECO:0000256" key="2">
    <source>
        <dbReference type="SAM" id="Phobius"/>
    </source>
</evidence>
<dbReference type="SUPFAM" id="SSF81296">
    <property type="entry name" value="E set domains"/>
    <property type="match status" value="1"/>
</dbReference>
<organism evidence="4 5">
    <name type="scientific">Cinara cedri</name>
    <dbReference type="NCBI Taxonomy" id="506608"/>
    <lineage>
        <taxon>Eukaryota</taxon>
        <taxon>Metazoa</taxon>
        <taxon>Ecdysozoa</taxon>
        <taxon>Arthropoda</taxon>
        <taxon>Hexapoda</taxon>
        <taxon>Insecta</taxon>
        <taxon>Pterygota</taxon>
        <taxon>Neoptera</taxon>
        <taxon>Paraneoptera</taxon>
        <taxon>Hemiptera</taxon>
        <taxon>Sternorrhyncha</taxon>
        <taxon>Aphidomorpha</taxon>
        <taxon>Aphidoidea</taxon>
        <taxon>Aphididae</taxon>
        <taxon>Lachninae</taxon>
        <taxon>Cinara</taxon>
    </lineage>
</organism>
<feature type="transmembrane region" description="Helical" evidence="2">
    <location>
        <begin position="686"/>
        <end position="716"/>
    </location>
</feature>
<gene>
    <name evidence="4" type="ORF">CINCED_3A025344</name>
</gene>
<evidence type="ECO:0000259" key="3">
    <source>
        <dbReference type="SMART" id="SM00429"/>
    </source>
</evidence>
<dbReference type="Gene3D" id="2.60.40.10">
    <property type="entry name" value="Immunoglobulins"/>
    <property type="match status" value="2"/>
</dbReference>
<dbReference type="InterPro" id="IPR013783">
    <property type="entry name" value="Ig-like_fold"/>
</dbReference>
<feature type="domain" description="IPT/TIG" evidence="3">
    <location>
        <begin position="297"/>
        <end position="398"/>
    </location>
</feature>
<sequence>MTPKCSSRSSITPSSVLHHHSSVSPMANIGPDHGITIEVFVDRRPKFQYHYNHSFLNRCSLATIMVTLLFNFNSNGMDCKNNWNCMSCTNSSVYKCSWSIEKQKCYSNFTIPSDLKESRMVANRSSCPNFKILTKKKHGDNFSAMVTISNDQNDLIGLLKEKKLMCQIDEDYFNASVSNDSVVCSDQRLYTNESLVQKITDGETIYYSYISVVFDDNRLVFNKFEEHYIKKSNASLCSHVICKSCAWNDDQYMVYCVKYPRNINNTCTCSNENQFCDIRKLSNLDTDHIALDTNKCNTAIKSFKPLCGPWTDVTNLQVELNNHTMLFINDKSPNITVTIAGRNCTPITFLGNNTIYCPLLPEVKKIPLKKGPVLVSVQPAKFKHLTLQFQSETHFNFIEPKIIKFWPTYGPTTGGTKLTINGEMFGSSSPLKLLVANKNCKIIDRHENQLICETNSNQQINKSGCLVQQSLSRGPLKLIYVGHGIVEYNETLFEYVVYPTVAADQEFSGIMSGNTRLMVRGQHFACLNHTKICVGNRDNCTCHYGKCQVLNDTCMVCETPKFEVYSKKVIPMSFYANITTKSVIFNPPNSALYHLYPDPTFSDFVLDGCCNVTINSMHLIRGYHVEDLSIRSIGNSTECLNISMTTNQIYCQLPPLNPLPNVISVTIGFGLTINVPMTKSGETSGLLALMVLPNIFTIAYIMFTFITLLCVTFFGLKSSIKYDLLSLRHNKPLFEMKQLNRRQSNSTDDKDESGNSA</sequence>
<dbReference type="SMART" id="SM00429">
    <property type="entry name" value="IPT"/>
    <property type="match status" value="2"/>
</dbReference>
<dbReference type="GO" id="GO:0050772">
    <property type="term" value="P:positive regulation of axonogenesis"/>
    <property type="evidence" value="ECO:0007669"/>
    <property type="project" value="TreeGrafter"/>
</dbReference>
<keyword evidence="2" id="KW-0812">Transmembrane</keyword>
<dbReference type="InterPro" id="IPR031148">
    <property type="entry name" value="Plexin"/>
</dbReference>
<dbReference type="Pfam" id="PF01833">
    <property type="entry name" value="TIG"/>
    <property type="match status" value="2"/>
</dbReference>
<reference evidence="4 5" key="1">
    <citation type="submission" date="2019-08" db="EMBL/GenBank/DDBJ databases">
        <authorList>
            <person name="Alioto T."/>
            <person name="Alioto T."/>
            <person name="Gomez Garrido J."/>
        </authorList>
    </citation>
    <scope>NUCLEOTIDE SEQUENCE [LARGE SCALE GENOMIC DNA]</scope>
</reference>
<dbReference type="InterPro" id="IPR002909">
    <property type="entry name" value="IPT_dom"/>
</dbReference>
<feature type="region of interest" description="Disordered" evidence="1">
    <location>
        <begin position="738"/>
        <end position="757"/>
    </location>
</feature>
<dbReference type="CDD" id="cd00603">
    <property type="entry name" value="IPT_PCSR"/>
    <property type="match status" value="1"/>
</dbReference>
<keyword evidence="5" id="KW-1185">Reference proteome</keyword>
<dbReference type="EMBL" id="CABPRJ010001427">
    <property type="protein sequence ID" value="VVC35606.1"/>
    <property type="molecule type" value="Genomic_DNA"/>
</dbReference>
<dbReference type="GO" id="GO:0008360">
    <property type="term" value="P:regulation of cell shape"/>
    <property type="evidence" value="ECO:0007669"/>
    <property type="project" value="TreeGrafter"/>
</dbReference>
<dbReference type="InterPro" id="IPR014756">
    <property type="entry name" value="Ig_E-set"/>
</dbReference>
<dbReference type="GO" id="GO:0048468">
    <property type="term" value="P:cell development"/>
    <property type="evidence" value="ECO:0007669"/>
    <property type="project" value="UniProtKB-ARBA"/>
</dbReference>
<dbReference type="GO" id="GO:0005886">
    <property type="term" value="C:plasma membrane"/>
    <property type="evidence" value="ECO:0007669"/>
    <property type="project" value="TreeGrafter"/>
</dbReference>
<dbReference type="GO" id="GO:0007162">
    <property type="term" value="P:negative regulation of cell adhesion"/>
    <property type="evidence" value="ECO:0007669"/>
    <property type="project" value="TreeGrafter"/>
</dbReference>
<dbReference type="GO" id="GO:0002116">
    <property type="term" value="C:semaphorin receptor complex"/>
    <property type="evidence" value="ECO:0007669"/>
    <property type="project" value="TreeGrafter"/>
</dbReference>
<keyword evidence="2" id="KW-0472">Membrane</keyword>
<accession>A0A5E4MTK0</accession>
<dbReference type="GO" id="GO:0048731">
    <property type="term" value="P:system development"/>
    <property type="evidence" value="ECO:0007669"/>
    <property type="project" value="UniProtKB-ARBA"/>
</dbReference>
<evidence type="ECO:0000313" key="4">
    <source>
        <dbReference type="EMBL" id="VVC35606.1"/>
    </source>
</evidence>
<dbReference type="OrthoDB" id="6620289at2759"/>
<dbReference type="AlphaFoldDB" id="A0A5E4MTK0"/>
<protein>
    <submittedName>
        <fullName evidence="4">IPT domain,Immunoglobulin E-set,Immunoglobulin-like fold</fullName>
    </submittedName>
</protein>
<dbReference type="PANTHER" id="PTHR22625:SF44">
    <property type="entry name" value="PLEXIN-B"/>
    <property type="match status" value="1"/>
</dbReference>
<dbReference type="GO" id="GO:0030334">
    <property type="term" value="P:regulation of cell migration"/>
    <property type="evidence" value="ECO:0007669"/>
    <property type="project" value="TreeGrafter"/>
</dbReference>